<dbReference type="PANTHER" id="PTHR31479:SF2">
    <property type="entry name" value="ALPHA_BETA-HYDROLASES SUPERFAMILY PROTEIN"/>
    <property type="match status" value="1"/>
</dbReference>
<sequence>MPSEREIFDLSGPSHLTYVDWNNMYHGKSVAASLVQGVYILEKDRQGQRYGVNALAPPWWSFFNFQLLHTLVDDVDSSIFGAIYEFKPPPPPPPYNCSYNLHRSPRFVIAFRGTITNGDSVSRDFKLDMQCVINGLHQTSRAQIAIQAVRNMVTSVGGSNIWLAGHSLGSSMAMLAGKTMAKCGIYIESFLFNPPYISAPVEKIKAQKVKHGLRVAGSMITAGLTIAVKGKQQQMSFPTFDPFSALSAWIPCLFVNPSDPICSEYKGYFEHRQKMEEIGAGSIERLATQNSIVCLVMGAFGKDSEPLHLIPSASLTVNLSPSKEFKQAHGIHQWWKPQMHLESNLYKYS</sequence>
<keyword evidence="4" id="KW-1185">Reference proteome</keyword>
<comment type="caution">
    <text evidence="3">The sequence shown here is derived from an EMBL/GenBank/DDBJ whole genome shotgun (WGS) entry which is preliminary data.</text>
</comment>
<organism evidence="3 4">
    <name type="scientific">Lupinus albus</name>
    <name type="common">White lupine</name>
    <name type="synonym">Lupinus termis</name>
    <dbReference type="NCBI Taxonomy" id="3870"/>
    <lineage>
        <taxon>Eukaryota</taxon>
        <taxon>Viridiplantae</taxon>
        <taxon>Streptophyta</taxon>
        <taxon>Embryophyta</taxon>
        <taxon>Tracheophyta</taxon>
        <taxon>Spermatophyta</taxon>
        <taxon>Magnoliopsida</taxon>
        <taxon>eudicotyledons</taxon>
        <taxon>Gunneridae</taxon>
        <taxon>Pentapetalae</taxon>
        <taxon>rosids</taxon>
        <taxon>fabids</taxon>
        <taxon>Fabales</taxon>
        <taxon>Fabaceae</taxon>
        <taxon>Papilionoideae</taxon>
        <taxon>50 kb inversion clade</taxon>
        <taxon>genistoids sensu lato</taxon>
        <taxon>core genistoids</taxon>
        <taxon>Genisteae</taxon>
        <taxon>Lupinus</taxon>
    </lineage>
</organism>
<gene>
    <name evidence="3" type="ORF">Lalb_Chr05g0211501</name>
</gene>
<feature type="domain" description="Fungal lipase-type" evidence="2">
    <location>
        <begin position="145"/>
        <end position="182"/>
    </location>
</feature>
<dbReference type="SUPFAM" id="SSF53474">
    <property type="entry name" value="alpha/beta-Hydrolases"/>
    <property type="match status" value="1"/>
</dbReference>
<evidence type="ECO:0000256" key="1">
    <source>
        <dbReference type="ARBA" id="ARBA00022801"/>
    </source>
</evidence>
<accession>A0A6A5MNL5</accession>
<proteinExistence type="predicted"/>
<dbReference type="OrthoDB" id="58570at2759"/>
<keyword evidence="1 3" id="KW-0378">Hydrolase</keyword>
<dbReference type="AlphaFoldDB" id="A0A6A5MNL5"/>
<evidence type="ECO:0000313" key="4">
    <source>
        <dbReference type="Proteomes" id="UP000447434"/>
    </source>
</evidence>
<dbReference type="Proteomes" id="UP000447434">
    <property type="component" value="Chromosome 5"/>
</dbReference>
<evidence type="ECO:0000313" key="3">
    <source>
        <dbReference type="EMBL" id="KAE9612865.1"/>
    </source>
</evidence>
<dbReference type="GO" id="GO:0016787">
    <property type="term" value="F:hydrolase activity"/>
    <property type="evidence" value="ECO:0007669"/>
    <property type="project" value="UniProtKB-KW"/>
</dbReference>
<dbReference type="GO" id="GO:0006629">
    <property type="term" value="P:lipid metabolic process"/>
    <property type="evidence" value="ECO:0007669"/>
    <property type="project" value="InterPro"/>
</dbReference>
<evidence type="ECO:0000259" key="2">
    <source>
        <dbReference type="Pfam" id="PF01764"/>
    </source>
</evidence>
<reference evidence="4" key="1">
    <citation type="journal article" date="2020" name="Nat. Commun.">
        <title>Genome sequence of the cluster root forming white lupin.</title>
        <authorList>
            <person name="Hufnagel B."/>
            <person name="Marques A."/>
            <person name="Soriano A."/>
            <person name="Marques L."/>
            <person name="Divol F."/>
            <person name="Doumas P."/>
            <person name="Sallet E."/>
            <person name="Mancinotti D."/>
            <person name="Carrere S."/>
            <person name="Marande W."/>
            <person name="Arribat S."/>
            <person name="Keller J."/>
            <person name="Huneau C."/>
            <person name="Blein T."/>
            <person name="Aime D."/>
            <person name="Laguerre M."/>
            <person name="Taylor J."/>
            <person name="Schubert V."/>
            <person name="Nelson M."/>
            <person name="Geu-Flores F."/>
            <person name="Crespi M."/>
            <person name="Gallardo-Guerrero K."/>
            <person name="Delaux P.-M."/>
            <person name="Salse J."/>
            <person name="Berges H."/>
            <person name="Guyot R."/>
            <person name="Gouzy J."/>
            <person name="Peret B."/>
        </authorList>
    </citation>
    <scope>NUCLEOTIDE SEQUENCE [LARGE SCALE GENOMIC DNA]</scope>
    <source>
        <strain evidence="4">cv. Amiga</strain>
    </source>
</reference>
<dbReference type="Gene3D" id="3.40.50.1820">
    <property type="entry name" value="alpha/beta hydrolase"/>
    <property type="match status" value="1"/>
</dbReference>
<dbReference type="InterPro" id="IPR002921">
    <property type="entry name" value="Fungal_lipase-type"/>
</dbReference>
<dbReference type="EMBL" id="WOCE01000005">
    <property type="protein sequence ID" value="KAE9612865.1"/>
    <property type="molecule type" value="Genomic_DNA"/>
</dbReference>
<protein>
    <submittedName>
        <fullName evidence="3">Putative alpha/Beta hydrolase</fullName>
    </submittedName>
</protein>
<dbReference type="PANTHER" id="PTHR31479">
    <property type="entry name" value="ALPHA/BETA-HYDROLASES SUPERFAMILY PROTEIN"/>
    <property type="match status" value="1"/>
</dbReference>
<name>A0A6A5MNL5_LUPAL</name>
<dbReference type="Pfam" id="PF01764">
    <property type="entry name" value="Lipase_3"/>
    <property type="match status" value="1"/>
</dbReference>
<dbReference type="InterPro" id="IPR029058">
    <property type="entry name" value="AB_hydrolase_fold"/>
</dbReference>